<dbReference type="Pfam" id="PF12697">
    <property type="entry name" value="Abhydrolase_6"/>
    <property type="match status" value="1"/>
</dbReference>
<dbReference type="PANTHER" id="PTHR43798">
    <property type="entry name" value="MONOACYLGLYCEROL LIPASE"/>
    <property type="match status" value="1"/>
</dbReference>
<dbReference type="Gene3D" id="3.40.50.1820">
    <property type="entry name" value="alpha/beta hydrolase"/>
    <property type="match status" value="1"/>
</dbReference>
<sequence length="286" mass="31652">MADWSNGYWESGDGLRLHYRDYAGPASRPPIICIPGLTRNARDFEGVAGRLAGQWRVICIDLRGRGESAYAKDPMTYVPAAYIQDIDALVRELALDRFVLIGTSLGGLITMLMAMADGSRIAGALLNDIGPVIEPRGLDHIRSYVGRPQNWPTWLHAARALRESQGDRYPDWDIDQWLVYAKRVCKLTPAGRIVLDYDMRIAEPFKLANDNAYDLWPAFRSLSGIPTTLVRGELSDLLSVETAKRMKKEVPKLALTTVPRVGHAPTLDEPESVAAIDALLARVQAG</sequence>
<dbReference type="PANTHER" id="PTHR43798:SF33">
    <property type="entry name" value="HYDROLASE, PUTATIVE (AFU_ORTHOLOGUE AFUA_2G14860)-RELATED"/>
    <property type="match status" value="1"/>
</dbReference>
<gene>
    <name evidence="2" type="ORF">FRZ32_01585</name>
</gene>
<comment type="caution">
    <text evidence="2">The sequence shown here is derived from an EMBL/GenBank/DDBJ whole genome shotgun (WGS) entry which is preliminary data.</text>
</comment>
<evidence type="ECO:0000313" key="3">
    <source>
        <dbReference type="Proteomes" id="UP000321249"/>
    </source>
</evidence>
<dbReference type="InterPro" id="IPR050266">
    <property type="entry name" value="AB_hydrolase_sf"/>
</dbReference>
<dbReference type="GO" id="GO:0016020">
    <property type="term" value="C:membrane"/>
    <property type="evidence" value="ECO:0007669"/>
    <property type="project" value="TreeGrafter"/>
</dbReference>
<dbReference type="RefSeq" id="WP_147041848.1">
    <property type="nucleotide sequence ID" value="NZ_BAABIR010000001.1"/>
</dbReference>
<dbReference type="Proteomes" id="UP000321249">
    <property type="component" value="Unassembled WGS sequence"/>
</dbReference>
<dbReference type="OrthoDB" id="9791366at2"/>
<evidence type="ECO:0000259" key="1">
    <source>
        <dbReference type="Pfam" id="PF12697"/>
    </source>
</evidence>
<dbReference type="InterPro" id="IPR000073">
    <property type="entry name" value="AB_hydrolase_1"/>
</dbReference>
<reference evidence="2 3" key="1">
    <citation type="journal article" date="2015" name="J. Microbiol.">
        <title>Sphingosinicella ginsenosidimutans sp. nov., with ginsenoside converting activity.</title>
        <authorList>
            <person name="Kim J.K."/>
            <person name="Kang M.S."/>
            <person name="Park S.C."/>
            <person name="Kim K.M."/>
            <person name="Choi K."/>
            <person name="Yoon M.H."/>
            <person name="Im W.T."/>
        </authorList>
    </citation>
    <scope>NUCLEOTIDE SEQUENCE [LARGE SCALE GENOMIC DNA]</scope>
    <source>
        <strain evidence="2 3">BS-11</strain>
    </source>
</reference>
<keyword evidence="3" id="KW-1185">Reference proteome</keyword>
<feature type="domain" description="AB hydrolase-1" evidence="1">
    <location>
        <begin position="31"/>
        <end position="275"/>
    </location>
</feature>
<dbReference type="SUPFAM" id="SSF53474">
    <property type="entry name" value="alpha/beta-Hydrolases"/>
    <property type="match status" value="1"/>
</dbReference>
<accession>A0A5C6TQK0</accession>
<dbReference type="GO" id="GO:0016787">
    <property type="term" value="F:hydrolase activity"/>
    <property type="evidence" value="ECO:0007669"/>
    <property type="project" value="UniProtKB-KW"/>
</dbReference>
<keyword evidence="2" id="KW-0378">Hydrolase</keyword>
<name>A0A5C6TQK0_9SPHN</name>
<dbReference type="AlphaFoldDB" id="A0A5C6TQK0"/>
<dbReference type="EMBL" id="VOQQ01000001">
    <property type="protein sequence ID" value="TXC62460.1"/>
    <property type="molecule type" value="Genomic_DNA"/>
</dbReference>
<evidence type="ECO:0000313" key="2">
    <source>
        <dbReference type="EMBL" id="TXC62460.1"/>
    </source>
</evidence>
<protein>
    <submittedName>
        <fullName evidence="2">Alpha/beta hydrolase</fullName>
    </submittedName>
</protein>
<organism evidence="2 3">
    <name type="scientific">Allosphingosinicella ginsenosidimutans</name>
    <dbReference type="NCBI Taxonomy" id="1176539"/>
    <lineage>
        <taxon>Bacteria</taxon>
        <taxon>Pseudomonadati</taxon>
        <taxon>Pseudomonadota</taxon>
        <taxon>Alphaproteobacteria</taxon>
        <taxon>Sphingomonadales</taxon>
        <taxon>Sphingomonadaceae</taxon>
        <taxon>Allosphingosinicella</taxon>
    </lineage>
</organism>
<proteinExistence type="predicted"/>
<dbReference type="InterPro" id="IPR029058">
    <property type="entry name" value="AB_hydrolase_fold"/>
</dbReference>